<dbReference type="AlphaFoldDB" id="A0AAV2IYK0"/>
<evidence type="ECO:0000313" key="1">
    <source>
        <dbReference type="EMBL" id="CAL1570406.1"/>
    </source>
</evidence>
<dbReference type="PROSITE" id="PS51257">
    <property type="entry name" value="PROKAR_LIPOPROTEIN"/>
    <property type="match status" value="1"/>
</dbReference>
<evidence type="ECO:0000313" key="2">
    <source>
        <dbReference type="Proteomes" id="UP001497482"/>
    </source>
</evidence>
<gene>
    <name evidence="1" type="ORF">KC01_LOCUS2713</name>
</gene>
<organism evidence="1 2">
    <name type="scientific">Knipowitschia caucasica</name>
    <name type="common">Caucasian dwarf goby</name>
    <name type="synonym">Pomatoschistus caucasicus</name>
    <dbReference type="NCBI Taxonomy" id="637954"/>
    <lineage>
        <taxon>Eukaryota</taxon>
        <taxon>Metazoa</taxon>
        <taxon>Chordata</taxon>
        <taxon>Craniata</taxon>
        <taxon>Vertebrata</taxon>
        <taxon>Euteleostomi</taxon>
        <taxon>Actinopterygii</taxon>
        <taxon>Neopterygii</taxon>
        <taxon>Teleostei</taxon>
        <taxon>Neoteleostei</taxon>
        <taxon>Acanthomorphata</taxon>
        <taxon>Gobiaria</taxon>
        <taxon>Gobiiformes</taxon>
        <taxon>Gobioidei</taxon>
        <taxon>Gobiidae</taxon>
        <taxon>Gobiinae</taxon>
        <taxon>Knipowitschia</taxon>
    </lineage>
</organism>
<dbReference type="EMBL" id="OZ035832">
    <property type="protein sequence ID" value="CAL1570406.1"/>
    <property type="molecule type" value="Genomic_DNA"/>
</dbReference>
<accession>A0AAV2IYK0</accession>
<proteinExistence type="predicted"/>
<name>A0AAV2IYK0_KNICA</name>
<dbReference type="Proteomes" id="UP001497482">
    <property type="component" value="Chromosome 10"/>
</dbReference>
<sequence>MGKSGEEEDSGMFKAAPLLLSGVACAPRPMVIVVKVLKGVKALAVSGLADTPEVVGVVVKRRKMLWMKLVGHSHGLRRRAGHLLED</sequence>
<reference evidence="1 2" key="1">
    <citation type="submission" date="2024-04" db="EMBL/GenBank/DDBJ databases">
        <authorList>
            <person name="Waldvogel A.-M."/>
            <person name="Schoenle A."/>
        </authorList>
    </citation>
    <scope>NUCLEOTIDE SEQUENCE [LARGE SCALE GENOMIC DNA]</scope>
</reference>
<protein>
    <submittedName>
        <fullName evidence="1">Uncharacterized protein</fullName>
    </submittedName>
</protein>
<keyword evidence="2" id="KW-1185">Reference proteome</keyword>